<dbReference type="Gene3D" id="1.10.150.20">
    <property type="entry name" value="5' to 3' exonuclease, C-terminal subdomain"/>
    <property type="match status" value="1"/>
</dbReference>
<name>A0A8C6XRP3_NAJNA</name>
<dbReference type="Gene3D" id="6.10.250.1630">
    <property type="match status" value="2"/>
</dbReference>
<evidence type="ECO:0000256" key="2">
    <source>
        <dbReference type="ARBA" id="ARBA00022679"/>
    </source>
</evidence>
<dbReference type="InterPro" id="IPR043502">
    <property type="entry name" value="DNA/RNA_pol_sf"/>
</dbReference>
<dbReference type="SUPFAM" id="SSF56672">
    <property type="entry name" value="DNA/RNA polymerases"/>
    <property type="match status" value="1"/>
</dbReference>
<dbReference type="Pfam" id="PF14377">
    <property type="entry name" value="UBM"/>
    <property type="match status" value="2"/>
</dbReference>
<dbReference type="OMA" id="GNCDVMT"/>
<reference evidence="5" key="2">
    <citation type="submission" date="2025-09" db="UniProtKB">
        <authorList>
            <consortium name="Ensembl"/>
        </authorList>
    </citation>
    <scope>IDENTIFICATION</scope>
</reference>
<sequence>MGVKEAKEKCPDLILVNGEDLTKYRNSLTGLQVLLGFDENFVDITELVERRLTEWKKASLPNISVSGHVYNNQTVDFHDQMHVRLAMGSQIAEEMRDAMCSRLGLTGCAGVATNKVLSKLVCGTFKPNQQTILLPENRQNLMGSLDHLRKIPGIGFKTAKHLLNLGLCTVQDLQDCSAEILEKELGIPAAHLIQKLSWGEDHSPVTPSGPPQSLSDEDSFKKCSSEAEVKKKIEELLTNLLDRLYKDGRKPYTIRLTIRQYSATNKWFNRESRQCPVPSHLVKRIGSGNCADLVSILMKLFRKMINVEIPFHLTLLNICFSNLKDPPASSKESIQFYLSRSSPSSSNKFSFAMMEHQGEDSDVLSGERNTRCVQSQLHTPCLPKASDLQCPSPLLPAGIDYDVFNQLPSDIKEEIISSQKEGEKSPCHPKTKISSISLHSEDLGQSTRTLAFSGIAPTNEEPPAERQNPHGEGSSQKHSSQGSKVALPPSVDPKTFSELPAEMQKELLTEWKSQKGHHPGLL</sequence>
<dbReference type="AlphaFoldDB" id="A0A8C6XRP3"/>
<evidence type="ECO:0000259" key="4">
    <source>
        <dbReference type="PROSITE" id="PS50173"/>
    </source>
</evidence>
<dbReference type="SUPFAM" id="SSF100879">
    <property type="entry name" value="Lesion bypass DNA polymerase (Y-family), little finger domain"/>
    <property type="match status" value="1"/>
</dbReference>
<evidence type="ECO:0000313" key="6">
    <source>
        <dbReference type="Proteomes" id="UP000694559"/>
    </source>
</evidence>
<proteinExistence type="predicted"/>
<keyword evidence="6" id="KW-1185">Reference proteome</keyword>
<dbReference type="InterPro" id="IPR001126">
    <property type="entry name" value="UmuC"/>
</dbReference>
<organism evidence="5 6">
    <name type="scientific">Naja naja</name>
    <name type="common">Indian cobra</name>
    <dbReference type="NCBI Taxonomy" id="35670"/>
    <lineage>
        <taxon>Eukaryota</taxon>
        <taxon>Metazoa</taxon>
        <taxon>Chordata</taxon>
        <taxon>Craniata</taxon>
        <taxon>Vertebrata</taxon>
        <taxon>Euteleostomi</taxon>
        <taxon>Lepidosauria</taxon>
        <taxon>Squamata</taxon>
        <taxon>Bifurcata</taxon>
        <taxon>Unidentata</taxon>
        <taxon>Episquamata</taxon>
        <taxon>Toxicofera</taxon>
        <taxon>Serpentes</taxon>
        <taxon>Colubroidea</taxon>
        <taxon>Elapidae</taxon>
        <taxon>Elapinae</taxon>
        <taxon>Naja</taxon>
    </lineage>
</organism>
<dbReference type="Pfam" id="PF00817">
    <property type="entry name" value="IMS"/>
    <property type="match status" value="1"/>
</dbReference>
<dbReference type="GO" id="GO:0016607">
    <property type="term" value="C:nuclear speck"/>
    <property type="evidence" value="ECO:0007669"/>
    <property type="project" value="Ensembl"/>
</dbReference>
<protein>
    <submittedName>
        <fullName evidence="5">DNA polymerase iota</fullName>
    </submittedName>
</protein>
<dbReference type="Gene3D" id="3.30.70.270">
    <property type="match status" value="1"/>
</dbReference>
<evidence type="ECO:0000313" key="5">
    <source>
        <dbReference type="Ensembl" id="ENSNNAP00000018734.1"/>
    </source>
</evidence>
<dbReference type="FunFam" id="3.30.1490.100:FF:000003">
    <property type="entry name" value="Polymerase (DNA directed) iota"/>
    <property type="match status" value="1"/>
</dbReference>
<dbReference type="InterPro" id="IPR017961">
    <property type="entry name" value="DNA_pol_Y-fam_little_finger"/>
</dbReference>
<dbReference type="InterPro" id="IPR036775">
    <property type="entry name" value="DNA_pol_Y-fam_lit_finger_sf"/>
</dbReference>
<gene>
    <name evidence="5" type="primary">POLI</name>
</gene>
<dbReference type="GO" id="GO:0003887">
    <property type="term" value="F:DNA-directed DNA polymerase activity"/>
    <property type="evidence" value="ECO:0007669"/>
    <property type="project" value="TreeGrafter"/>
</dbReference>
<dbReference type="OrthoDB" id="447129at2759"/>
<reference evidence="5" key="1">
    <citation type="submission" date="2025-08" db="UniProtKB">
        <authorList>
            <consortium name="Ensembl"/>
        </authorList>
    </citation>
    <scope>IDENTIFICATION</scope>
</reference>
<keyword evidence="1" id="KW-0237">DNA synthesis</keyword>
<dbReference type="GO" id="GO:0003684">
    <property type="term" value="F:damaged DNA binding"/>
    <property type="evidence" value="ECO:0007669"/>
    <property type="project" value="InterPro"/>
</dbReference>
<accession>A0A8C6XRP3</accession>
<dbReference type="GeneTree" id="ENSGT00940000159487"/>
<dbReference type="GO" id="GO:0019985">
    <property type="term" value="P:translesion synthesis"/>
    <property type="evidence" value="ECO:0007669"/>
    <property type="project" value="TreeGrafter"/>
</dbReference>
<dbReference type="Proteomes" id="UP000694559">
    <property type="component" value="Unplaced"/>
</dbReference>
<dbReference type="Gene3D" id="3.30.1490.100">
    <property type="entry name" value="DNA polymerase, Y-family, little finger domain"/>
    <property type="match status" value="1"/>
</dbReference>
<dbReference type="PANTHER" id="PTHR46404:SF1">
    <property type="entry name" value="DNA POLYMERASE IOTA"/>
    <property type="match status" value="1"/>
</dbReference>
<feature type="compositionally biased region" description="Low complexity" evidence="3">
    <location>
        <begin position="470"/>
        <end position="484"/>
    </location>
</feature>
<dbReference type="Pfam" id="PF11799">
    <property type="entry name" value="IMS_C"/>
    <property type="match status" value="1"/>
</dbReference>
<dbReference type="InterPro" id="IPR043128">
    <property type="entry name" value="Rev_trsase/Diguanyl_cyclase"/>
</dbReference>
<dbReference type="Ensembl" id="ENSNNAT00000019672.1">
    <property type="protein sequence ID" value="ENSNNAP00000018734.1"/>
    <property type="gene ID" value="ENSNNAG00000012495.1"/>
</dbReference>
<feature type="region of interest" description="Disordered" evidence="3">
    <location>
        <begin position="455"/>
        <end position="502"/>
    </location>
</feature>
<dbReference type="PANTHER" id="PTHR46404">
    <property type="entry name" value="DNA POLYMERASE IOTA"/>
    <property type="match status" value="1"/>
</dbReference>
<dbReference type="PROSITE" id="PS50173">
    <property type="entry name" value="UMUC"/>
    <property type="match status" value="1"/>
</dbReference>
<feature type="region of interest" description="Disordered" evidence="3">
    <location>
        <begin position="417"/>
        <end position="439"/>
    </location>
</feature>
<keyword evidence="2" id="KW-0808">Transferase</keyword>
<feature type="domain" description="UmuC" evidence="4">
    <location>
        <begin position="35"/>
        <end position="155"/>
    </location>
</feature>
<dbReference type="GO" id="GO:0036464">
    <property type="term" value="C:cytoplasmic ribonucleoprotein granule"/>
    <property type="evidence" value="ECO:0007669"/>
    <property type="project" value="Ensembl"/>
</dbReference>
<evidence type="ECO:0000256" key="3">
    <source>
        <dbReference type="SAM" id="MobiDB-lite"/>
    </source>
</evidence>
<evidence type="ECO:0000256" key="1">
    <source>
        <dbReference type="ARBA" id="ARBA00022634"/>
    </source>
</evidence>
<feature type="compositionally biased region" description="Basic and acidic residues" evidence="3">
    <location>
        <begin position="417"/>
        <end position="426"/>
    </location>
</feature>
<dbReference type="GO" id="GO:0006281">
    <property type="term" value="P:DNA repair"/>
    <property type="evidence" value="ECO:0007669"/>
    <property type="project" value="InterPro"/>
</dbReference>
<dbReference type="InterPro" id="IPR025527">
    <property type="entry name" value="HUWE1/Rev1_UBM"/>
</dbReference>